<organism evidence="3 4">
    <name type="scientific">Cylindrobasidium torrendii FP15055 ss-10</name>
    <dbReference type="NCBI Taxonomy" id="1314674"/>
    <lineage>
        <taxon>Eukaryota</taxon>
        <taxon>Fungi</taxon>
        <taxon>Dikarya</taxon>
        <taxon>Basidiomycota</taxon>
        <taxon>Agaricomycotina</taxon>
        <taxon>Agaricomycetes</taxon>
        <taxon>Agaricomycetidae</taxon>
        <taxon>Agaricales</taxon>
        <taxon>Marasmiineae</taxon>
        <taxon>Physalacriaceae</taxon>
        <taxon>Cylindrobasidium</taxon>
    </lineage>
</organism>
<keyword evidence="2" id="KW-0472">Membrane</keyword>
<dbReference type="AlphaFoldDB" id="A0A0D7B8C5"/>
<sequence>MPVAIAGNEWEKATGALVGVLSSTAFWTCNIVLFVLSTKIQLRRKVDSWPKVLIFLATVALLVLSSAGAAIRAARLFLEFTMVLREGSKVAASTFKSVDGQLNAFYHFVGNISWLIGDCIVLWRAEALFRDEPPRLRAMLLLPVLAMLIPNRVVYGLSFLATMMMAWKAWRHRRLLRTSLGASHRKTLVERVTLIFLESGAVYICMYIVRTIGWIAVSSPASPFALFVNIVAPGIDQICCLHPAAVIILVNTNRSMVEDGEFSVHIVSQGPETESMLFARRPSHTNEILFARHGGHKRGGSELGLLFSGDDSEDSPSPGMDNVGKMFPRYVQTPNSSPGLGPVIFPRHAAVRVGSETPGSPSYSISGLSSHSRRGSVI</sequence>
<dbReference type="EMBL" id="KN880545">
    <property type="protein sequence ID" value="KIY66727.1"/>
    <property type="molecule type" value="Genomic_DNA"/>
</dbReference>
<reference evidence="3 4" key="1">
    <citation type="journal article" date="2015" name="Fungal Genet. Biol.">
        <title>Evolution of novel wood decay mechanisms in Agaricales revealed by the genome sequences of Fistulina hepatica and Cylindrobasidium torrendii.</title>
        <authorList>
            <person name="Floudas D."/>
            <person name="Held B.W."/>
            <person name="Riley R."/>
            <person name="Nagy L.G."/>
            <person name="Koehler G."/>
            <person name="Ransdell A.S."/>
            <person name="Younus H."/>
            <person name="Chow J."/>
            <person name="Chiniquy J."/>
            <person name="Lipzen A."/>
            <person name="Tritt A."/>
            <person name="Sun H."/>
            <person name="Haridas S."/>
            <person name="LaButti K."/>
            <person name="Ohm R.A."/>
            <person name="Kues U."/>
            <person name="Blanchette R.A."/>
            <person name="Grigoriev I.V."/>
            <person name="Minto R.E."/>
            <person name="Hibbett D.S."/>
        </authorList>
    </citation>
    <scope>NUCLEOTIDE SEQUENCE [LARGE SCALE GENOMIC DNA]</scope>
    <source>
        <strain evidence="3 4">FP15055 ss-10</strain>
    </source>
</reference>
<evidence type="ECO:0000313" key="4">
    <source>
        <dbReference type="Proteomes" id="UP000054007"/>
    </source>
</evidence>
<evidence type="ECO:0008006" key="5">
    <source>
        <dbReference type="Google" id="ProtNLM"/>
    </source>
</evidence>
<protein>
    <recommendedName>
        <fullName evidence="5">Family A G protein-coupled receptor-like protein</fullName>
    </recommendedName>
</protein>
<dbReference type="Proteomes" id="UP000054007">
    <property type="component" value="Unassembled WGS sequence"/>
</dbReference>
<evidence type="ECO:0000313" key="3">
    <source>
        <dbReference type="EMBL" id="KIY66727.1"/>
    </source>
</evidence>
<feature type="transmembrane region" description="Helical" evidence="2">
    <location>
        <begin position="52"/>
        <end position="74"/>
    </location>
</feature>
<feature type="transmembrane region" description="Helical" evidence="2">
    <location>
        <begin position="188"/>
        <end position="209"/>
    </location>
</feature>
<evidence type="ECO:0000256" key="1">
    <source>
        <dbReference type="SAM" id="MobiDB-lite"/>
    </source>
</evidence>
<dbReference type="OrthoDB" id="2744793at2759"/>
<keyword evidence="2" id="KW-1133">Transmembrane helix</keyword>
<name>A0A0D7B8C5_9AGAR</name>
<proteinExistence type="predicted"/>
<accession>A0A0D7B8C5</accession>
<gene>
    <name evidence="3" type="ORF">CYLTODRAFT_24229</name>
</gene>
<keyword evidence="2" id="KW-0812">Transmembrane</keyword>
<feature type="compositionally biased region" description="Low complexity" evidence="1">
    <location>
        <begin position="359"/>
        <end position="370"/>
    </location>
</feature>
<feature type="transmembrane region" description="Helical" evidence="2">
    <location>
        <begin position="140"/>
        <end position="167"/>
    </location>
</feature>
<feature type="transmembrane region" description="Helical" evidence="2">
    <location>
        <begin position="16"/>
        <end position="40"/>
    </location>
</feature>
<evidence type="ECO:0000256" key="2">
    <source>
        <dbReference type="SAM" id="Phobius"/>
    </source>
</evidence>
<feature type="region of interest" description="Disordered" evidence="1">
    <location>
        <begin position="353"/>
        <end position="378"/>
    </location>
</feature>
<keyword evidence="4" id="KW-1185">Reference proteome</keyword>